<sequence>MGTATYVVWADARRSPPMNSVDPSGARRAESHRVTSIQEFHEKTAAVRSFLSLGNRTAAGTQRLSFTTSKTLPHSVENDPSEQCIPLLMAGRN</sequence>
<evidence type="ECO:0000256" key="1">
    <source>
        <dbReference type="SAM" id="MobiDB-lite"/>
    </source>
</evidence>
<feature type="compositionally biased region" description="Basic and acidic residues" evidence="1">
    <location>
        <begin position="25"/>
        <end position="37"/>
    </location>
</feature>
<keyword evidence="3" id="KW-1185">Reference proteome</keyword>
<dbReference type="WBParaSite" id="HPBE_0000665201-mRNA-1">
    <property type="protein sequence ID" value="HPBE_0000665201-mRNA-1"/>
    <property type="gene ID" value="HPBE_0000665201"/>
</dbReference>
<protein>
    <submittedName>
        <fullName evidence="2 4">Uncharacterized protein</fullName>
    </submittedName>
</protein>
<evidence type="ECO:0000313" key="3">
    <source>
        <dbReference type="Proteomes" id="UP000050761"/>
    </source>
</evidence>
<reference evidence="2 3" key="1">
    <citation type="submission" date="2018-11" db="EMBL/GenBank/DDBJ databases">
        <authorList>
            <consortium name="Pathogen Informatics"/>
        </authorList>
    </citation>
    <scope>NUCLEOTIDE SEQUENCE [LARGE SCALE GENOMIC DNA]</scope>
</reference>
<proteinExistence type="predicted"/>
<dbReference type="Proteomes" id="UP000050761">
    <property type="component" value="Unassembled WGS sequence"/>
</dbReference>
<name>A0A183FIE0_HELPZ</name>
<accession>A0A183FIE0</accession>
<dbReference type="EMBL" id="UZAH01025712">
    <property type="protein sequence ID" value="VDO69178.1"/>
    <property type="molecule type" value="Genomic_DNA"/>
</dbReference>
<accession>A0A3P8AXL2</accession>
<dbReference type="AlphaFoldDB" id="A0A183FIE0"/>
<reference evidence="4" key="2">
    <citation type="submission" date="2019-09" db="UniProtKB">
        <authorList>
            <consortium name="WormBaseParasite"/>
        </authorList>
    </citation>
    <scope>IDENTIFICATION</scope>
</reference>
<feature type="region of interest" description="Disordered" evidence="1">
    <location>
        <begin position="13"/>
        <end position="37"/>
    </location>
</feature>
<evidence type="ECO:0000313" key="2">
    <source>
        <dbReference type="EMBL" id="VDO69178.1"/>
    </source>
</evidence>
<evidence type="ECO:0000313" key="4">
    <source>
        <dbReference type="WBParaSite" id="HPBE_0000665201-mRNA-1"/>
    </source>
</evidence>
<organism evidence="3 4">
    <name type="scientific">Heligmosomoides polygyrus</name>
    <name type="common">Parasitic roundworm</name>
    <dbReference type="NCBI Taxonomy" id="6339"/>
    <lineage>
        <taxon>Eukaryota</taxon>
        <taxon>Metazoa</taxon>
        <taxon>Ecdysozoa</taxon>
        <taxon>Nematoda</taxon>
        <taxon>Chromadorea</taxon>
        <taxon>Rhabditida</taxon>
        <taxon>Rhabditina</taxon>
        <taxon>Rhabditomorpha</taxon>
        <taxon>Strongyloidea</taxon>
        <taxon>Heligmosomidae</taxon>
        <taxon>Heligmosomoides</taxon>
    </lineage>
</organism>
<gene>
    <name evidence="2" type="ORF">HPBE_LOCUS6653</name>
</gene>